<evidence type="ECO:0000313" key="4">
    <source>
        <dbReference type="Proteomes" id="UP000281752"/>
    </source>
</evidence>
<evidence type="ECO:0000313" key="1">
    <source>
        <dbReference type="EMBL" id="PHL20770.1"/>
    </source>
</evidence>
<dbReference type="EMBL" id="RKNM01000035">
    <property type="protein sequence ID" value="ROX52800.1"/>
    <property type="molecule type" value="Genomic_DNA"/>
</dbReference>
<reference evidence="1 3" key="1">
    <citation type="submission" date="2017-10" db="EMBL/GenBank/DDBJ databases">
        <title>Draft genomes of the Enterococcus faecium isolated from human feces before and after Helicobacter pylori eradication therapy.</title>
        <authorList>
            <person name="Prianichniikov N.A."/>
            <person name="Glushchenko O.E."/>
            <person name="Malakhova M.V."/>
        </authorList>
    </citation>
    <scope>NUCLEOTIDE SEQUENCE [LARGE SCALE GENOMIC DNA]</scope>
    <source>
        <strain evidence="1 3">Hp_5-7</strain>
    </source>
</reference>
<evidence type="ECO:0000313" key="3">
    <source>
        <dbReference type="Proteomes" id="UP000224303"/>
    </source>
</evidence>
<dbReference type="Proteomes" id="UP000224303">
    <property type="component" value="Unassembled WGS sequence"/>
</dbReference>
<gene>
    <name evidence="1" type="ORF">CQR37_12260</name>
    <name evidence="2" type="ORF">EGW36_13770</name>
</gene>
<dbReference type="Proteomes" id="UP000281752">
    <property type="component" value="Unassembled WGS sequence"/>
</dbReference>
<dbReference type="EMBL" id="PCGC01000037">
    <property type="protein sequence ID" value="PHL20770.1"/>
    <property type="molecule type" value="Genomic_DNA"/>
</dbReference>
<comment type="caution">
    <text evidence="1">The sequence shown here is derived from an EMBL/GenBank/DDBJ whole genome shotgun (WGS) entry which is preliminary data.</text>
</comment>
<proteinExistence type="predicted"/>
<sequence>MKKKNFILIKITKQSNMTCAKKEMRPLLLLAMVSPLFYWLSSGQNGFFTTYLRYSRSCFSLFILIA</sequence>
<evidence type="ECO:0000313" key="2">
    <source>
        <dbReference type="EMBL" id="ROX52800.1"/>
    </source>
</evidence>
<protein>
    <submittedName>
        <fullName evidence="1">Uncharacterized protein</fullName>
    </submittedName>
</protein>
<reference evidence="2 4" key="2">
    <citation type="submission" date="2018-10" db="EMBL/GenBank/DDBJ databases">
        <title>Genotypes and phenotypes of Enterococci isolated from broiler chickens.</title>
        <authorList>
            <person name="Muhammad A.R."/>
            <person name="Diarra M.S."/>
        </authorList>
    </citation>
    <scope>NUCLEOTIDE SEQUENCE [LARGE SCALE GENOMIC DNA]</scope>
    <source>
        <strain evidence="2 4">P5 C A 35</strain>
    </source>
</reference>
<accession>A0A2A4DUT3</accession>
<organism evidence="1 3">
    <name type="scientific">Enterococcus faecium</name>
    <name type="common">Streptococcus faecium</name>
    <dbReference type="NCBI Taxonomy" id="1352"/>
    <lineage>
        <taxon>Bacteria</taxon>
        <taxon>Bacillati</taxon>
        <taxon>Bacillota</taxon>
        <taxon>Bacilli</taxon>
        <taxon>Lactobacillales</taxon>
        <taxon>Enterococcaceae</taxon>
        <taxon>Enterococcus</taxon>
    </lineage>
</organism>
<name>A0A2A4DUT3_ENTFC</name>
<dbReference type="AlphaFoldDB" id="A0A2A4DUT3"/>